<dbReference type="Pfam" id="PF13499">
    <property type="entry name" value="EF-hand_7"/>
    <property type="match status" value="1"/>
</dbReference>
<reference evidence="3" key="1">
    <citation type="journal article" date="2015" name="PLoS ONE">
        <title>Occurrence of Isopenicillin-N-Synthase Homologs in Bioluminescent Ctenophores and Implications for Coelenterazine Biosynthesis.</title>
        <authorList>
            <person name="Francis W.R."/>
            <person name="Shaner N.C."/>
            <person name="Christianson L.M."/>
            <person name="Powers M.L."/>
            <person name="Haddock S.H."/>
        </authorList>
    </citation>
    <scope>NUCLEOTIDE SEQUENCE</scope>
</reference>
<dbReference type="PROSITE" id="PS00018">
    <property type="entry name" value="EF_HAND_1"/>
    <property type="match status" value="1"/>
</dbReference>
<name>A0A0A0S1Q7_HORCA</name>
<dbReference type="GO" id="GO:0005509">
    <property type="term" value="F:calcium ion binding"/>
    <property type="evidence" value="ECO:0007669"/>
    <property type="project" value="InterPro"/>
</dbReference>
<dbReference type="SMART" id="SM00054">
    <property type="entry name" value="EFh"/>
    <property type="match status" value="3"/>
</dbReference>
<feature type="domain" description="EF-hand" evidence="2">
    <location>
        <begin position="19"/>
        <end position="54"/>
    </location>
</feature>
<sequence>MGLLRRGRRRRPSLLKDPYWRAQMVRLFHDVDKDKNGYLTIEEMIANTRPLKEHCNAPEFKMEALAAAYTEFWGQVGLRRGKKVKKSQFLKGLSRLGREELNREAAGVPTLHSKVSHALFDIIDANNNNRLQKREIAQWMAASGLNPDDAEKMFQEADTKGKGYISREELIEAEFCSFFHPEKCMAQLGVKVV</sequence>
<dbReference type="CDD" id="cd00051">
    <property type="entry name" value="EFh"/>
    <property type="match status" value="1"/>
</dbReference>
<dbReference type="PROSITE" id="PS50222">
    <property type="entry name" value="EF_HAND_2"/>
    <property type="match status" value="2"/>
</dbReference>
<keyword evidence="1" id="KW-0106">Calcium</keyword>
<dbReference type="EMBL" id="KM233765">
    <property type="protein sequence ID" value="AIW06415.1"/>
    <property type="molecule type" value="mRNA"/>
</dbReference>
<evidence type="ECO:0000259" key="2">
    <source>
        <dbReference type="PROSITE" id="PS50222"/>
    </source>
</evidence>
<dbReference type="Pfam" id="PF13202">
    <property type="entry name" value="EF-hand_5"/>
    <property type="match status" value="1"/>
</dbReference>
<dbReference type="InterPro" id="IPR018247">
    <property type="entry name" value="EF_Hand_1_Ca_BS"/>
</dbReference>
<proteinExistence type="evidence at transcript level"/>
<organism evidence="3">
    <name type="scientific">Hormiphora californensis</name>
    <name type="common">Sea gooseberry</name>
    <dbReference type="NCBI Taxonomy" id="1403702"/>
    <lineage>
        <taxon>Eukaryota</taxon>
        <taxon>Metazoa</taxon>
        <taxon>Ctenophora</taxon>
        <taxon>Tentaculata</taxon>
        <taxon>Cydippida</taxon>
        <taxon>Pleurobrachiidae</taxon>
        <taxon>Hormiphora</taxon>
    </lineage>
</organism>
<dbReference type="Gene3D" id="1.10.238.10">
    <property type="entry name" value="EF-hand"/>
    <property type="match status" value="1"/>
</dbReference>
<dbReference type="InterPro" id="IPR011992">
    <property type="entry name" value="EF-hand-dom_pair"/>
</dbReference>
<evidence type="ECO:0000313" key="3">
    <source>
        <dbReference type="EMBL" id="AIW06415.1"/>
    </source>
</evidence>
<dbReference type="InterPro" id="IPR002048">
    <property type="entry name" value="EF_hand_dom"/>
</dbReference>
<accession>A0A0A0S1Q7</accession>
<protein>
    <submittedName>
        <fullName evidence="3">Putative photoprotein-like protein</fullName>
    </submittedName>
</protein>
<evidence type="ECO:0000256" key="1">
    <source>
        <dbReference type="ARBA" id="ARBA00022837"/>
    </source>
</evidence>
<dbReference type="SUPFAM" id="SSF47473">
    <property type="entry name" value="EF-hand"/>
    <property type="match status" value="1"/>
</dbReference>
<feature type="domain" description="EF-hand" evidence="2">
    <location>
        <begin position="145"/>
        <end position="180"/>
    </location>
</feature>
<dbReference type="AlphaFoldDB" id="A0A0A0S1Q7"/>